<sequence length="395" mass="45168">MAWYKHIKKIGFIISLLLFLYLINPYNLNMYFGYILVALTLTKKQVLLKNLDANFTLLLVFSIIYALFYALDPIGGNQYVFVYALFPSAFYLLGKYIYEQLGGKIMVLFYFLFILGTLFSLTSLISVLLNILEGGFGQLDRSLPLFWNGQVVPATLMGSYFILNMCIPALLVVRQEKSNLLFKIIAIVIYLLSLACVLRLGSRTQIVISLIALFGSLLYIIPRQSMKRNMITFIVFFVGISFLISNVSFDLNQDWLSTFAGRMEKGGASDIASGGGRVERWGKSFEKMFTHPFGWDADEFGHSHNLWLDVLRVSGIIPFIFLVAFSIRSFFNVKAAVRNNRERQTFNNLLIAYFVAFFLVFMVEPIFEGIFELFAIFCLFMGIVNKYRTTQPLNP</sequence>
<dbReference type="InterPro" id="IPR051533">
    <property type="entry name" value="WaaL-like"/>
</dbReference>
<reference evidence="1" key="1">
    <citation type="submission" date="2018-06" db="EMBL/GenBank/DDBJ databases">
        <authorList>
            <person name="Zhirakovskaya E."/>
        </authorList>
    </citation>
    <scope>NUCLEOTIDE SEQUENCE</scope>
</reference>
<dbReference type="EMBL" id="UOEL01000065">
    <property type="protein sequence ID" value="VAW11533.1"/>
    <property type="molecule type" value="Genomic_DNA"/>
</dbReference>
<dbReference type="PANTHER" id="PTHR37422:SF23">
    <property type="entry name" value="TEICHURONIC ACID BIOSYNTHESIS PROTEIN TUAE"/>
    <property type="match status" value="1"/>
</dbReference>
<evidence type="ECO:0000313" key="1">
    <source>
        <dbReference type="EMBL" id="VAW11533.1"/>
    </source>
</evidence>
<proteinExistence type="predicted"/>
<organism evidence="1">
    <name type="scientific">hydrothermal vent metagenome</name>
    <dbReference type="NCBI Taxonomy" id="652676"/>
    <lineage>
        <taxon>unclassified sequences</taxon>
        <taxon>metagenomes</taxon>
        <taxon>ecological metagenomes</taxon>
    </lineage>
</organism>
<gene>
    <name evidence="1" type="ORF">MNBD_BACTEROID03-1074</name>
</gene>
<name>A0A3B0T606_9ZZZZ</name>
<dbReference type="PANTHER" id="PTHR37422">
    <property type="entry name" value="TEICHURONIC ACID BIOSYNTHESIS PROTEIN TUAE"/>
    <property type="match status" value="1"/>
</dbReference>
<dbReference type="AlphaFoldDB" id="A0A3B0T606"/>
<protein>
    <recommendedName>
        <fullName evidence="2">O-antigen ligase</fullName>
    </recommendedName>
</protein>
<evidence type="ECO:0008006" key="2">
    <source>
        <dbReference type="Google" id="ProtNLM"/>
    </source>
</evidence>
<accession>A0A3B0T606</accession>